<organism evidence="2 3">
    <name type="scientific">Streptomyces rubiginosohelvolus</name>
    <dbReference type="NCBI Taxonomy" id="67362"/>
    <lineage>
        <taxon>Bacteria</taxon>
        <taxon>Bacillati</taxon>
        <taxon>Actinomycetota</taxon>
        <taxon>Actinomycetes</taxon>
        <taxon>Kitasatosporales</taxon>
        <taxon>Streptomycetaceae</taxon>
        <taxon>Streptomyces</taxon>
    </lineage>
</organism>
<evidence type="ECO:0000313" key="2">
    <source>
        <dbReference type="EMBL" id="GGZ42474.1"/>
    </source>
</evidence>
<dbReference type="EMBL" id="BMUW01000002">
    <property type="protein sequence ID" value="GGZ42474.1"/>
    <property type="molecule type" value="Genomic_DNA"/>
</dbReference>
<proteinExistence type="predicted"/>
<dbReference type="Proteomes" id="UP000624183">
    <property type="component" value="Unassembled WGS sequence"/>
</dbReference>
<dbReference type="SMART" id="SM00943">
    <property type="entry name" value="Prim-Pol"/>
    <property type="match status" value="1"/>
</dbReference>
<protein>
    <submittedName>
        <fullName evidence="2">DNA primase</fullName>
    </submittedName>
</protein>
<accession>A0ABQ3BJU1</accession>
<sequence>MTHPTDFPRDGQPPALLAHRRTALWLAGIGLPALPLRAGKLPFGNCPACTSSKGAGPCRCGDRPNMLAAGPCQCPAPCHAWAAATTDPAVLRSPAWARAWQQAGAVAYHPGGAGLTVVDLDTAEAVAWARQTLPATLTVNTTRGEHWVYQGAMQSANGVRPGIDIKSLMVYARWYNPGTGTMTALPDAVRGLVVREESTAPLRRGVDSSSPARATWDRSVATGCRHTEAFVRTGLERGLAKVRACTESGGGSQAYGVARFLAGQHTACPGPCGLELLTQQIIDAAVSVDVPEAYAERAVRNGLSTGLGKAS</sequence>
<evidence type="ECO:0000313" key="3">
    <source>
        <dbReference type="Proteomes" id="UP000624183"/>
    </source>
</evidence>
<dbReference type="InterPro" id="IPR015330">
    <property type="entry name" value="DNA_primase/pol_bifunc_N"/>
</dbReference>
<reference evidence="3" key="1">
    <citation type="journal article" date="2019" name="Int. J. Syst. Evol. Microbiol.">
        <title>The Global Catalogue of Microorganisms (GCM) 10K type strain sequencing project: providing services to taxonomists for standard genome sequencing and annotation.</title>
        <authorList>
            <consortium name="The Broad Institute Genomics Platform"/>
            <consortium name="The Broad Institute Genome Sequencing Center for Infectious Disease"/>
            <person name="Wu L."/>
            <person name="Ma J."/>
        </authorList>
    </citation>
    <scope>NUCLEOTIDE SEQUENCE [LARGE SCALE GENOMIC DNA]</scope>
    <source>
        <strain evidence="3">JCM 4602</strain>
    </source>
</reference>
<feature type="domain" description="DNA primase/polymerase bifunctional N-terminal" evidence="1">
    <location>
        <begin position="23"/>
        <end position="189"/>
    </location>
</feature>
<name>A0ABQ3BJU1_9ACTN</name>
<evidence type="ECO:0000259" key="1">
    <source>
        <dbReference type="SMART" id="SM00943"/>
    </source>
</evidence>
<dbReference type="Pfam" id="PF09250">
    <property type="entry name" value="Prim-Pol"/>
    <property type="match status" value="1"/>
</dbReference>
<comment type="caution">
    <text evidence="2">The sequence shown here is derived from an EMBL/GenBank/DDBJ whole genome shotgun (WGS) entry which is preliminary data.</text>
</comment>
<keyword evidence="3" id="KW-1185">Reference proteome</keyword>
<gene>
    <name evidence="2" type="ORF">GCM10010328_15470</name>
</gene>